<dbReference type="PANTHER" id="PTHR43649">
    <property type="entry name" value="ARABINOSE-BINDING PROTEIN-RELATED"/>
    <property type="match status" value="1"/>
</dbReference>
<organism evidence="3 4">
    <name type="scientific">Streptomyces variegatus</name>
    <dbReference type="NCBI Taxonomy" id="284040"/>
    <lineage>
        <taxon>Bacteria</taxon>
        <taxon>Bacillati</taxon>
        <taxon>Actinomycetota</taxon>
        <taxon>Actinomycetes</taxon>
        <taxon>Kitasatosporales</taxon>
        <taxon>Streptomycetaceae</taxon>
        <taxon>Streptomyces</taxon>
    </lineage>
</organism>
<protein>
    <submittedName>
        <fullName evidence="3">ABC transporter substrate-binding protein</fullName>
    </submittedName>
</protein>
<dbReference type="EMBL" id="JYJH01000016">
    <property type="protein sequence ID" value="KJK37475.1"/>
    <property type="molecule type" value="Genomic_DNA"/>
</dbReference>
<evidence type="ECO:0000313" key="3">
    <source>
        <dbReference type="EMBL" id="KJK37475.1"/>
    </source>
</evidence>
<evidence type="ECO:0000256" key="2">
    <source>
        <dbReference type="SAM" id="SignalP"/>
    </source>
</evidence>
<dbReference type="Proteomes" id="UP000034786">
    <property type="component" value="Unassembled WGS sequence"/>
</dbReference>
<feature type="chain" id="PRO_5038545246" evidence="2">
    <location>
        <begin position="34"/>
        <end position="452"/>
    </location>
</feature>
<evidence type="ECO:0000256" key="1">
    <source>
        <dbReference type="ARBA" id="ARBA00022729"/>
    </source>
</evidence>
<proteinExistence type="predicted"/>
<reference evidence="4" key="1">
    <citation type="submission" date="2015-02" db="EMBL/GenBank/DDBJ databases">
        <authorList>
            <person name="Ju K.-S."/>
            <person name="Doroghazi J.R."/>
            <person name="Metcalf W."/>
        </authorList>
    </citation>
    <scope>NUCLEOTIDE SEQUENCE [LARGE SCALE GENOMIC DNA]</scope>
    <source>
        <strain evidence="4">NRRL B-16380</strain>
    </source>
</reference>
<dbReference type="RefSeq" id="WP_031139153.1">
    <property type="nucleotide sequence ID" value="NZ_JYJH01000016.1"/>
</dbReference>
<feature type="signal peptide" evidence="2">
    <location>
        <begin position="1"/>
        <end position="33"/>
    </location>
</feature>
<dbReference type="SUPFAM" id="SSF53850">
    <property type="entry name" value="Periplasmic binding protein-like II"/>
    <property type="match status" value="1"/>
</dbReference>
<dbReference type="PATRIC" id="fig|284040.3.peg.2367"/>
<keyword evidence="1 2" id="KW-0732">Signal</keyword>
<name>A0A0M2GHT7_9ACTN</name>
<keyword evidence="4" id="KW-1185">Reference proteome</keyword>
<dbReference type="CDD" id="cd13585">
    <property type="entry name" value="PBP2_TMBP_like"/>
    <property type="match status" value="1"/>
</dbReference>
<comment type="caution">
    <text evidence="3">The sequence shown here is derived from an EMBL/GenBank/DDBJ whole genome shotgun (WGS) entry which is preliminary data.</text>
</comment>
<dbReference type="InterPro" id="IPR050490">
    <property type="entry name" value="Bact_solute-bd_prot1"/>
</dbReference>
<sequence>MRDRRRSIDMRLRRVRRLAAVLAVSGLMSGTAACGSGSGGADSGDPNTLEVWTRSNPDSAATYARVFAAFTKKTGIKIDYQPVINFDQQLQSRASTKDLPDVMINDTALMGSYQSQGLLKPIDPASIAGGDQITDKSWSSTVGIDGKHYGVPYSRQAQTLMIRTDWLKKLGLKVPTTWQQMLSVAKAFATKDPDGDGKADTYGMVVPGSAQNGYAAWWGASFLWQGGAKIIEPAGKGKYAPAMDSAAAVGAVTWMKDNLFCGRKGVVQPGALTAVTSTATNFQDGNAGMYMTGPYNMTTFDGTLGKDKYEVVPAPAGPAGGDVLADGENVYLGAKTGKDEQELALAAFLVSPEGQKIAMTSVDGHQPVVRIPVNSTLDAAEVTKDARWSVVQKAYEDASEQFPNAPDFAPIKQDTADALNSIFTYCGGDVRSQLKELNDTLAGDLKDQDLLK</sequence>
<gene>
    <name evidence="3" type="ORF">UK15_22355</name>
</gene>
<dbReference type="Gene3D" id="3.40.190.10">
    <property type="entry name" value="Periplasmic binding protein-like II"/>
    <property type="match status" value="1"/>
</dbReference>
<accession>A0A0M2GHT7</accession>
<dbReference type="PANTHER" id="PTHR43649:SF33">
    <property type="entry name" value="POLYGALACTURONAN_RHAMNOGALACTURONAN-BINDING PROTEIN YTCQ"/>
    <property type="match status" value="1"/>
</dbReference>
<dbReference type="AlphaFoldDB" id="A0A0M2GHT7"/>
<dbReference type="STRING" id="284040.UK15_22355"/>
<dbReference type="PROSITE" id="PS51257">
    <property type="entry name" value="PROKAR_LIPOPROTEIN"/>
    <property type="match status" value="1"/>
</dbReference>
<evidence type="ECO:0000313" key="4">
    <source>
        <dbReference type="Proteomes" id="UP000034786"/>
    </source>
</evidence>